<dbReference type="Gene3D" id="1.20.1050.130">
    <property type="match status" value="1"/>
</dbReference>
<dbReference type="GO" id="GO:0004364">
    <property type="term" value="F:glutathione transferase activity"/>
    <property type="evidence" value="ECO:0007669"/>
    <property type="project" value="UniProtKB-EC"/>
</dbReference>
<sequence>VEQCSHSRLLFVVLTLRLYFTVMAGESKIKLSYFTLIGLAEPIRFLLSYLGKDFEDYRFGGKEWLTIKPNTPWGKSPVLEMNGQVVTQNVAISRYLGKEAGLGGKDN</sequence>
<dbReference type="Pfam" id="PF02798">
    <property type="entry name" value="GST_N"/>
    <property type="match status" value="1"/>
</dbReference>
<feature type="non-terminal residue" evidence="7">
    <location>
        <position position="1"/>
    </location>
</feature>
<reference evidence="7" key="1">
    <citation type="submission" date="2015-11" db="EMBL/GenBank/DDBJ databases">
        <title>De novo transcriptome assembly of four potential Pierce s Disease insect vectors from Arizona vineyards.</title>
        <authorList>
            <person name="Tassone E.E."/>
        </authorList>
    </citation>
    <scope>NUCLEOTIDE SEQUENCE</scope>
</reference>
<dbReference type="PANTHER" id="PTHR11571:SF224">
    <property type="entry name" value="HEMATOPOIETIC PROSTAGLANDIN D SYNTHASE"/>
    <property type="match status" value="1"/>
</dbReference>
<comment type="catalytic activity">
    <reaction evidence="4">
        <text>RX + glutathione = an S-substituted glutathione + a halide anion + H(+)</text>
        <dbReference type="Rhea" id="RHEA:16437"/>
        <dbReference type="ChEBI" id="CHEBI:15378"/>
        <dbReference type="ChEBI" id="CHEBI:16042"/>
        <dbReference type="ChEBI" id="CHEBI:17792"/>
        <dbReference type="ChEBI" id="CHEBI:57925"/>
        <dbReference type="ChEBI" id="CHEBI:90779"/>
        <dbReference type="EC" id="2.5.1.18"/>
    </reaction>
</comment>
<feature type="signal peptide" evidence="5">
    <location>
        <begin position="1"/>
        <end position="24"/>
    </location>
</feature>
<evidence type="ECO:0000256" key="5">
    <source>
        <dbReference type="SAM" id="SignalP"/>
    </source>
</evidence>
<dbReference type="SUPFAM" id="SSF52833">
    <property type="entry name" value="Thioredoxin-like"/>
    <property type="match status" value="1"/>
</dbReference>
<dbReference type="EC" id="2.5.1.18" evidence="1"/>
<keyword evidence="5" id="KW-0732">Signal</keyword>
<dbReference type="GO" id="GO:0006749">
    <property type="term" value="P:glutathione metabolic process"/>
    <property type="evidence" value="ECO:0007669"/>
    <property type="project" value="TreeGrafter"/>
</dbReference>
<dbReference type="AlphaFoldDB" id="A0A1B6FCA1"/>
<gene>
    <name evidence="7" type="ORF">g.26286</name>
</gene>
<accession>A0A1B6FCA1</accession>
<protein>
    <recommendedName>
        <fullName evidence="1">glutathione transferase</fullName>
        <ecNumber evidence="1">2.5.1.18</ecNumber>
    </recommendedName>
</protein>
<evidence type="ECO:0000256" key="4">
    <source>
        <dbReference type="ARBA" id="ARBA00047960"/>
    </source>
</evidence>
<comment type="similarity">
    <text evidence="3">Belongs to the GST superfamily. Sigma family.</text>
</comment>
<name>A0A1B6FCA1_9HEMI</name>
<feature type="non-terminal residue" evidence="7">
    <location>
        <position position="107"/>
    </location>
</feature>
<organism evidence="7">
    <name type="scientific">Cuerna arida</name>
    <dbReference type="NCBI Taxonomy" id="1464854"/>
    <lineage>
        <taxon>Eukaryota</taxon>
        <taxon>Metazoa</taxon>
        <taxon>Ecdysozoa</taxon>
        <taxon>Arthropoda</taxon>
        <taxon>Hexapoda</taxon>
        <taxon>Insecta</taxon>
        <taxon>Pterygota</taxon>
        <taxon>Neoptera</taxon>
        <taxon>Paraneoptera</taxon>
        <taxon>Hemiptera</taxon>
        <taxon>Auchenorrhyncha</taxon>
        <taxon>Membracoidea</taxon>
        <taxon>Cicadellidae</taxon>
        <taxon>Cicadellinae</taxon>
        <taxon>Proconiini</taxon>
        <taxon>Cuerna</taxon>
    </lineage>
</organism>
<evidence type="ECO:0000313" key="7">
    <source>
        <dbReference type="EMBL" id="JAS47835.1"/>
    </source>
</evidence>
<evidence type="ECO:0000259" key="6">
    <source>
        <dbReference type="PROSITE" id="PS50404"/>
    </source>
</evidence>
<dbReference type="InterPro" id="IPR036249">
    <property type="entry name" value="Thioredoxin-like_sf"/>
</dbReference>
<feature type="chain" id="PRO_5008582736" description="glutathione transferase" evidence="5">
    <location>
        <begin position="25"/>
        <end position="107"/>
    </location>
</feature>
<dbReference type="InterPro" id="IPR004045">
    <property type="entry name" value="Glutathione_S-Trfase_N"/>
</dbReference>
<dbReference type="PROSITE" id="PS50404">
    <property type="entry name" value="GST_NTER"/>
    <property type="match status" value="1"/>
</dbReference>
<proteinExistence type="inferred from homology"/>
<dbReference type="CDD" id="cd03039">
    <property type="entry name" value="GST_N_Sigma_like"/>
    <property type="match status" value="1"/>
</dbReference>
<evidence type="ECO:0000256" key="2">
    <source>
        <dbReference type="ARBA" id="ARBA00022679"/>
    </source>
</evidence>
<dbReference type="InterPro" id="IPR050213">
    <property type="entry name" value="GST_superfamily"/>
</dbReference>
<dbReference type="PANTHER" id="PTHR11571">
    <property type="entry name" value="GLUTATHIONE S-TRANSFERASE"/>
    <property type="match status" value="1"/>
</dbReference>
<evidence type="ECO:0000256" key="1">
    <source>
        <dbReference type="ARBA" id="ARBA00012452"/>
    </source>
</evidence>
<dbReference type="EMBL" id="GECZ01021934">
    <property type="protein sequence ID" value="JAS47835.1"/>
    <property type="molecule type" value="Transcribed_RNA"/>
</dbReference>
<keyword evidence="2" id="KW-0808">Transferase</keyword>
<feature type="domain" description="GST N-terminal" evidence="6">
    <location>
        <begin position="27"/>
        <end position="104"/>
    </location>
</feature>
<evidence type="ECO:0000256" key="3">
    <source>
        <dbReference type="ARBA" id="ARBA00038317"/>
    </source>
</evidence>